<evidence type="ECO:0000256" key="1">
    <source>
        <dbReference type="ARBA" id="ARBA00022729"/>
    </source>
</evidence>
<proteinExistence type="predicted"/>
<protein>
    <recommendedName>
        <fullName evidence="3">FAS1 domain-containing protein</fullName>
    </recommendedName>
</protein>
<dbReference type="VEuPathDB" id="FungiDB:SCODWIG_01382"/>
<keyword evidence="1 2" id="KW-0732">Signal</keyword>
<accession>A0A376B4Q9</accession>
<evidence type="ECO:0000313" key="5">
    <source>
        <dbReference type="Proteomes" id="UP000262825"/>
    </source>
</evidence>
<dbReference type="PROSITE" id="PS50213">
    <property type="entry name" value="FAS1"/>
    <property type="match status" value="1"/>
</dbReference>
<name>A0A376B4Q9_9ASCO</name>
<keyword evidence="5" id="KW-1185">Reference proteome</keyword>
<feature type="signal peptide" evidence="2">
    <location>
        <begin position="1"/>
        <end position="24"/>
    </location>
</feature>
<reference evidence="5" key="1">
    <citation type="submission" date="2018-06" db="EMBL/GenBank/DDBJ databases">
        <authorList>
            <person name="Guldener U."/>
        </authorList>
    </citation>
    <scope>NUCLEOTIDE SEQUENCE [LARGE SCALE GENOMIC DNA]</scope>
    <source>
        <strain evidence="5">UTAD17</strain>
    </source>
</reference>
<dbReference type="InterPro" id="IPR036378">
    <property type="entry name" value="FAS1_dom_sf"/>
</dbReference>
<dbReference type="PANTHER" id="PTHR28156:SF1">
    <property type="entry name" value="FAS1 DOMAIN-CONTAINING PROTEIN YDR262W"/>
    <property type="match status" value="1"/>
</dbReference>
<feature type="domain" description="FAS1" evidence="3">
    <location>
        <begin position="144"/>
        <end position="324"/>
    </location>
</feature>
<evidence type="ECO:0000259" key="3">
    <source>
        <dbReference type="PROSITE" id="PS50213"/>
    </source>
</evidence>
<dbReference type="AlphaFoldDB" id="A0A376B4Q9"/>
<dbReference type="PANTHER" id="PTHR28156">
    <property type="entry name" value="FAS1 DOMAIN-CONTAINING PROTEIN YDR262W"/>
    <property type="match status" value="1"/>
</dbReference>
<gene>
    <name evidence="4" type="ORF">SCODWIG_01382</name>
</gene>
<dbReference type="InterPro" id="IPR000782">
    <property type="entry name" value="FAS1_domain"/>
</dbReference>
<dbReference type="Proteomes" id="UP000262825">
    <property type="component" value="Unassembled WGS sequence"/>
</dbReference>
<dbReference type="PROSITE" id="PS51257">
    <property type="entry name" value="PROKAR_LIPOPROTEIN"/>
    <property type="match status" value="1"/>
</dbReference>
<dbReference type="InterPro" id="IPR040200">
    <property type="entry name" value="Mug57-like"/>
</dbReference>
<organism evidence="4 5">
    <name type="scientific">Saccharomycodes ludwigii</name>
    <dbReference type="NCBI Taxonomy" id="36035"/>
    <lineage>
        <taxon>Eukaryota</taxon>
        <taxon>Fungi</taxon>
        <taxon>Dikarya</taxon>
        <taxon>Ascomycota</taxon>
        <taxon>Saccharomycotina</taxon>
        <taxon>Saccharomycetes</taxon>
        <taxon>Saccharomycodales</taxon>
        <taxon>Saccharomycodaceae</taxon>
        <taxon>Saccharomycodes</taxon>
    </lineage>
</organism>
<feature type="chain" id="PRO_5016887575" description="FAS1 domain-containing protein" evidence="2">
    <location>
        <begin position="25"/>
        <end position="329"/>
    </location>
</feature>
<evidence type="ECO:0000313" key="4">
    <source>
        <dbReference type="EMBL" id="SSD59621.1"/>
    </source>
</evidence>
<sequence>MFKISSLFYLLLLMTSCFTVIVSAKNVVEVERTSDGKKEIIFRDTTGHRKFLTQKEIDAFHKDQHYKKILHNFLNWGDLITNTEMNNAYGDNVDEGTPRVSKQNGYKQKIQYFFNSIINNNAHDAAIENVERPQRASLPSYVPVYPLTSGMTLINDISIFSGYCRDNVNLYNMLDSKNDDLLFLIFAPSNEAIASLELKPWQFPIDINSLEAEFEQGMRTASELDDAVRDNVNKFVYNHVVMIDMEEQEKQDSANVYDSKNSVDLSKPNSSLIYENLDGKKLILRRDGLKFTVRLADADIENEIPIQDIECSNNGCIFVLGGSLETPKK</sequence>
<evidence type="ECO:0000256" key="2">
    <source>
        <dbReference type="SAM" id="SignalP"/>
    </source>
</evidence>
<dbReference type="EMBL" id="UFAJ01000173">
    <property type="protein sequence ID" value="SSD59621.1"/>
    <property type="molecule type" value="Genomic_DNA"/>
</dbReference>
<dbReference type="Gene3D" id="2.30.180.10">
    <property type="entry name" value="FAS1 domain"/>
    <property type="match status" value="1"/>
</dbReference>